<keyword evidence="3" id="KW-0963">Cytoplasm</keyword>
<dbReference type="Proteomes" id="UP000515140">
    <property type="component" value="Unplaced"/>
</dbReference>
<feature type="compositionally biased region" description="Polar residues" evidence="6">
    <location>
        <begin position="387"/>
        <end position="411"/>
    </location>
</feature>
<feature type="region of interest" description="Disordered" evidence="6">
    <location>
        <begin position="255"/>
        <end position="329"/>
    </location>
</feature>
<comment type="similarity">
    <text evidence="2">Belongs to the CKAP2 family.</text>
</comment>
<evidence type="ECO:0000259" key="7">
    <source>
        <dbReference type="Pfam" id="PF15297"/>
    </source>
</evidence>
<gene>
    <name evidence="9" type="primary">CKAP2L</name>
</gene>
<evidence type="ECO:0000256" key="2">
    <source>
        <dbReference type="ARBA" id="ARBA00009468"/>
    </source>
</evidence>
<dbReference type="InterPro" id="IPR052855">
    <property type="entry name" value="CKAP2-like"/>
</dbReference>
<dbReference type="FunCoup" id="A0A6P5IAQ7">
    <property type="interactions" value="540"/>
</dbReference>
<feature type="region of interest" description="Disordered" evidence="6">
    <location>
        <begin position="377"/>
        <end position="467"/>
    </location>
</feature>
<feature type="compositionally biased region" description="Polar residues" evidence="6">
    <location>
        <begin position="141"/>
        <end position="160"/>
    </location>
</feature>
<feature type="domain" description="Cytoskeleton-associated protein 2 C-terminal" evidence="7">
    <location>
        <begin position="680"/>
        <end position="735"/>
    </location>
</feature>
<comment type="subcellular location">
    <subcellularLocation>
        <location evidence="1">Cytoplasm</location>
        <location evidence="1">Cytoskeleton</location>
    </subcellularLocation>
</comment>
<feature type="compositionally biased region" description="Polar residues" evidence="6">
    <location>
        <begin position="74"/>
        <end position="87"/>
    </location>
</feature>
<protein>
    <submittedName>
        <fullName evidence="9">Cytoskeleton-associated protein 2-like isoform X1</fullName>
    </submittedName>
</protein>
<dbReference type="GO" id="GO:0005813">
    <property type="term" value="C:centrosome"/>
    <property type="evidence" value="ECO:0007669"/>
    <property type="project" value="TreeGrafter"/>
</dbReference>
<dbReference type="GeneID" id="110192500"/>
<keyword evidence="4" id="KW-0597">Phosphoprotein</keyword>
<organism evidence="8 9">
    <name type="scientific">Phascolarctos cinereus</name>
    <name type="common">Koala</name>
    <dbReference type="NCBI Taxonomy" id="38626"/>
    <lineage>
        <taxon>Eukaryota</taxon>
        <taxon>Metazoa</taxon>
        <taxon>Chordata</taxon>
        <taxon>Craniata</taxon>
        <taxon>Vertebrata</taxon>
        <taxon>Euteleostomi</taxon>
        <taxon>Mammalia</taxon>
        <taxon>Metatheria</taxon>
        <taxon>Diprotodontia</taxon>
        <taxon>Phascolarctidae</taxon>
        <taxon>Phascolarctos</taxon>
    </lineage>
</organism>
<dbReference type="RefSeq" id="XP_020819347.1">
    <property type="nucleotide sequence ID" value="XM_020963688.1"/>
</dbReference>
<dbReference type="InterPro" id="IPR029197">
    <property type="entry name" value="CKAP2_C"/>
</dbReference>
<feature type="compositionally biased region" description="Basic and acidic residues" evidence="6">
    <location>
        <begin position="292"/>
        <end position="317"/>
    </location>
</feature>
<dbReference type="AlphaFoldDB" id="A0A6P5IAQ7"/>
<sequence>MVGSAAQAAAVEERRKKLQEYLAAKGKLKCPNTKPYLKDQKQCSKPPTSRSIARPKNDPGRWAQTHASGRPTGNVLQPGSSNVSGTQRPKPAVPQIQGKGPITGPLSSKPDSKLPGNTHVHHPQKTASSTVHTLNRKPLPSSESQCMRRSSEQKTTTNHRTAGRMDSVTKLRTDSQLSGDLPKETDKENWPLPTTVELKMKPESGVCNRAKSKGNPHNPSKRGLAPKQAADRGAKISILLKDQVNKPFVHKIQAWLPAGSSQQQLPKGAGGERPGDKHPRTVPSHLVQSLARTREAKKLEDGKVNKDEKEGHDRSELRGNAVIKQPIKRGLPRTNPAVLQVGRFNRCENGQQDLRLMQPCTKRKPSVMAPPLRTVTRQPHLMGGTSKVHTQGPTKNQSNYSLKKEPQTLNSKTKRTVPRNPTAQPGVSLTKPPTSERGMQEPALLEASRAQVQPNTQRKRGKEDRRKKLEEWLASKGKTYKRPPMKFLTQNKNMQTFNLSFWKSMREEEEEETKTTELDLSNKIKSSLAECLKLVEEGVRSEEILAILSGFPEAEKFATFWICKAKLLASTDSSEVIGLYEAAVRCGAEPIQELRDVVLSILKSAKRMTEGITSETNSTSVKEMAKEETSQEFDFLPPRERVHTVAAPQTAKKCQDTHLMPCIKLQITPLPRTPGMPEKQDVKLITPVRRSLRIEHSRPAYPEALQEHGTLVASLDQLPQVTEADCFIYCKNEALPEETELQIFGAL</sequence>
<accession>A0A6P5IAQ7</accession>
<proteinExistence type="inferred from homology"/>
<feature type="compositionally biased region" description="Polar residues" evidence="6">
    <location>
        <begin position="419"/>
        <end position="433"/>
    </location>
</feature>
<dbReference type="GO" id="GO:0005829">
    <property type="term" value="C:cytosol"/>
    <property type="evidence" value="ECO:0007669"/>
    <property type="project" value="TreeGrafter"/>
</dbReference>
<dbReference type="KEGG" id="pcw:110192500"/>
<dbReference type="Pfam" id="PF15297">
    <property type="entry name" value="CKAP2_C"/>
    <property type="match status" value="2"/>
</dbReference>
<keyword evidence="5" id="KW-0206">Cytoskeleton</keyword>
<reference evidence="9" key="1">
    <citation type="submission" date="2025-08" db="UniProtKB">
        <authorList>
            <consortium name="RefSeq"/>
        </authorList>
    </citation>
    <scope>IDENTIFICATION</scope>
    <source>
        <tissue evidence="9">Spleen</tissue>
    </source>
</reference>
<dbReference type="InParanoid" id="A0A6P5IAQ7"/>
<keyword evidence="8" id="KW-1185">Reference proteome</keyword>
<evidence type="ECO:0000313" key="8">
    <source>
        <dbReference type="Proteomes" id="UP000515140"/>
    </source>
</evidence>
<feature type="domain" description="Cytoskeleton-associated protein 2 C-terminal" evidence="7">
    <location>
        <begin position="448"/>
        <end position="634"/>
    </location>
</feature>
<feature type="region of interest" description="Disordered" evidence="6">
    <location>
        <begin position="30"/>
        <end position="230"/>
    </location>
</feature>
<dbReference type="PANTHER" id="PTHR47078">
    <property type="entry name" value="CYTOSKELETON-ASSOCIATED PROTEIN 2-LIKE"/>
    <property type="match status" value="1"/>
</dbReference>
<evidence type="ECO:0000313" key="9">
    <source>
        <dbReference type="RefSeq" id="XP_020819347.1"/>
    </source>
</evidence>
<evidence type="ECO:0000256" key="1">
    <source>
        <dbReference type="ARBA" id="ARBA00004245"/>
    </source>
</evidence>
<evidence type="ECO:0000256" key="6">
    <source>
        <dbReference type="SAM" id="MobiDB-lite"/>
    </source>
</evidence>
<evidence type="ECO:0000256" key="4">
    <source>
        <dbReference type="ARBA" id="ARBA00022553"/>
    </source>
</evidence>
<evidence type="ECO:0000256" key="3">
    <source>
        <dbReference type="ARBA" id="ARBA00022490"/>
    </source>
</evidence>
<name>A0A6P5IAQ7_PHACI</name>
<dbReference type="PANTHER" id="PTHR47078:SF1">
    <property type="entry name" value="CYTOSKELETON-ASSOCIATED PROTEIN 2-LIKE"/>
    <property type="match status" value="1"/>
</dbReference>
<evidence type="ECO:0000256" key="5">
    <source>
        <dbReference type="ARBA" id="ARBA00023212"/>
    </source>
</evidence>
<dbReference type="CTD" id="150468"/>
<dbReference type="GO" id="GO:0072686">
    <property type="term" value="C:mitotic spindle"/>
    <property type="evidence" value="ECO:0007669"/>
    <property type="project" value="TreeGrafter"/>
</dbReference>